<name>A0A2N5ZCP0_MUIH1</name>
<keyword evidence="1" id="KW-1133">Transmembrane helix</keyword>
<dbReference type="EMBL" id="PKTG01000116">
    <property type="protein sequence ID" value="PLX16374.1"/>
    <property type="molecule type" value="Genomic_DNA"/>
</dbReference>
<proteinExistence type="predicted"/>
<gene>
    <name evidence="2" type="ORF">C0601_10420</name>
</gene>
<protein>
    <submittedName>
        <fullName evidence="2">Uncharacterized protein</fullName>
    </submittedName>
</protein>
<evidence type="ECO:0000313" key="3">
    <source>
        <dbReference type="Proteomes" id="UP000234857"/>
    </source>
</evidence>
<organism evidence="2 3">
    <name type="scientific">Muiribacterium halophilum</name>
    <dbReference type="NCBI Taxonomy" id="2053465"/>
    <lineage>
        <taxon>Bacteria</taxon>
        <taxon>Candidatus Muiribacteriota</taxon>
        <taxon>Candidatus Muiribacteriia</taxon>
        <taxon>Candidatus Muiribacteriales</taxon>
        <taxon>Candidatus Muiribacteriaceae</taxon>
        <taxon>Candidatus Muiribacterium</taxon>
    </lineage>
</organism>
<evidence type="ECO:0000313" key="2">
    <source>
        <dbReference type="EMBL" id="PLX16374.1"/>
    </source>
</evidence>
<accession>A0A2N5ZCP0</accession>
<sequence length="107" mass="12632">MEVRNLFTSSFDMIRFYLKSVLFILLIITILMVLNRLYISTDRYLTYNKTKDFLNISEGYDFVNFGTSHAQFAIDYSTVYKKGFNFALPSQPLLYDNALLSEYNDKF</sequence>
<feature type="transmembrane region" description="Helical" evidence="1">
    <location>
        <begin position="20"/>
        <end position="39"/>
    </location>
</feature>
<dbReference type="AlphaFoldDB" id="A0A2N5ZCP0"/>
<dbReference type="Proteomes" id="UP000234857">
    <property type="component" value="Unassembled WGS sequence"/>
</dbReference>
<keyword evidence="1" id="KW-0812">Transmembrane</keyword>
<comment type="caution">
    <text evidence="2">The sequence shown here is derived from an EMBL/GenBank/DDBJ whole genome shotgun (WGS) entry which is preliminary data.</text>
</comment>
<keyword evidence="1" id="KW-0472">Membrane</keyword>
<evidence type="ECO:0000256" key="1">
    <source>
        <dbReference type="SAM" id="Phobius"/>
    </source>
</evidence>
<reference evidence="2 3" key="1">
    <citation type="submission" date="2017-11" db="EMBL/GenBank/DDBJ databases">
        <title>Genome-resolved metagenomics identifies genetic mobility, metabolic interactions, and unexpected diversity in perchlorate-reducing communities.</title>
        <authorList>
            <person name="Barnum T.P."/>
            <person name="Figueroa I.A."/>
            <person name="Carlstrom C.I."/>
            <person name="Lucas L.N."/>
            <person name="Engelbrektson A.L."/>
            <person name="Coates J.D."/>
        </authorList>
    </citation>
    <scope>NUCLEOTIDE SEQUENCE [LARGE SCALE GENOMIC DNA]</scope>
    <source>
        <strain evidence="2">BM706</strain>
    </source>
</reference>